<name>A0A1H6A3F1_9BACT</name>
<dbReference type="SUPFAM" id="SSF47598">
    <property type="entry name" value="Ribbon-helix-helix"/>
    <property type="match status" value="1"/>
</dbReference>
<accession>A0A1H6A3F1</accession>
<dbReference type="GO" id="GO:0006355">
    <property type="term" value="P:regulation of DNA-templated transcription"/>
    <property type="evidence" value="ECO:0007669"/>
    <property type="project" value="InterPro"/>
</dbReference>
<proteinExistence type="predicted"/>
<dbReference type="EMBL" id="FNVA01000005">
    <property type="protein sequence ID" value="SEG42595.1"/>
    <property type="molecule type" value="Genomic_DNA"/>
</dbReference>
<evidence type="ECO:0008006" key="3">
    <source>
        <dbReference type="Google" id="ProtNLM"/>
    </source>
</evidence>
<evidence type="ECO:0000313" key="1">
    <source>
        <dbReference type="EMBL" id="SEG42595.1"/>
    </source>
</evidence>
<dbReference type="AlphaFoldDB" id="A0A1H6A3F1"/>
<organism evidence="1 2">
    <name type="scientific">Bryocella elongata</name>
    <dbReference type="NCBI Taxonomy" id="863522"/>
    <lineage>
        <taxon>Bacteria</taxon>
        <taxon>Pseudomonadati</taxon>
        <taxon>Acidobacteriota</taxon>
        <taxon>Terriglobia</taxon>
        <taxon>Terriglobales</taxon>
        <taxon>Acidobacteriaceae</taxon>
        <taxon>Bryocella</taxon>
    </lineage>
</organism>
<protein>
    <recommendedName>
        <fullName evidence="3">HicB family protein</fullName>
    </recommendedName>
</protein>
<reference evidence="1 2" key="1">
    <citation type="submission" date="2016-10" db="EMBL/GenBank/DDBJ databases">
        <authorList>
            <person name="de Groot N.N."/>
        </authorList>
    </citation>
    <scope>NUCLEOTIDE SEQUENCE [LARGE SCALE GENOMIC DNA]</scope>
    <source>
        <strain evidence="1 2">DSM 22489</strain>
    </source>
</reference>
<dbReference type="InterPro" id="IPR010985">
    <property type="entry name" value="Ribbon_hlx_hlx"/>
</dbReference>
<keyword evidence="2" id="KW-1185">Reference proteome</keyword>
<evidence type="ECO:0000313" key="2">
    <source>
        <dbReference type="Proteomes" id="UP000236728"/>
    </source>
</evidence>
<sequence length="75" mass="8290">MEQNCVRHQSLPVHLGPSMQRQAAEIAQRAGVSLNFFISQAIEEKLSRVDAAGEAVFRDVQPGFLDVPWASRLKG</sequence>
<gene>
    <name evidence="1" type="ORF">SAMN05421819_2867</name>
</gene>
<dbReference type="Proteomes" id="UP000236728">
    <property type="component" value="Unassembled WGS sequence"/>
</dbReference>